<dbReference type="InterPro" id="IPR050772">
    <property type="entry name" value="Hydratase-Decarb/MhpD_sf"/>
</dbReference>
<dbReference type="SUPFAM" id="SSF56529">
    <property type="entry name" value="FAH"/>
    <property type="match status" value="1"/>
</dbReference>
<dbReference type="PANTHER" id="PTHR30143:SF0">
    <property type="entry name" value="2-KETO-4-PENTENOATE HYDRATASE"/>
    <property type="match status" value="1"/>
</dbReference>
<name>A0A225SW67_9BURK</name>
<keyword evidence="1" id="KW-0456">Lyase</keyword>
<evidence type="ECO:0000256" key="1">
    <source>
        <dbReference type="ARBA" id="ARBA00023239"/>
    </source>
</evidence>
<sequence length="247" mass="26015">MHIDAATQLLLDARHSGLALDWRRLAVGDADTAYAVQDAQLRRLGPVGGWKVGSKGDGSLPGCAPLPASGVVASGAELHGPQWRMRGLEVELALRVGRDYDPGQQVPDEAALRTVFDAILPAIEVVETRLGHPPCTNPWAGMADLQSHGALIIGTAQPLPATLSLRQVAASLHIDGQEITRTLGGNPADLWPMLGWLALHCARRGQPWRQGQVITTGSCTGLQLARAGRQIEAALEGIGAVSFSFAG</sequence>
<keyword evidence="4" id="KW-1185">Reference proteome</keyword>
<dbReference type="RefSeq" id="WP_088754886.1">
    <property type="nucleotide sequence ID" value="NZ_NJGV01000007.1"/>
</dbReference>
<feature type="domain" description="Fumarylacetoacetase-like C-terminal" evidence="2">
    <location>
        <begin position="67"/>
        <end position="242"/>
    </location>
</feature>
<dbReference type="PANTHER" id="PTHR30143">
    <property type="entry name" value="ACID HYDRATASE"/>
    <property type="match status" value="1"/>
</dbReference>
<accession>A0A225SW67</accession>
<dbReference type="GO" id="GO:0005737">
    <property type="term" value="C:cytoplasm"/>
    <property type="evidence" value="ECO:0007669"/>
    <property type="project" value="TreeGrafter"/>
</dbReference>
<protein>
    <submittedName>
        <fullName evidence="3">Hydratase</fullName>
    </submittedName>
</protein>
<reference evidence="3 4" key="1">
    <citation type="journal article" date="2010" name="Int. J. Syst. Evol. Microbiol.">
        <title>Reclassification of Herbaspirillum putei as a later heterotypic synonym of Herbaspirillum huttiense, with the description of H. huttiense subsp. huttiense subsp. nov. and H. huttiense subsp. putei subsp. nov., comb. nov., and description of Herbaspirillum aquaticum sp. nov.</title>
        <authorList>
            <person name="Dobritsa A.P."/>
            <person name="Reddy M.C."/>
            <person name="Samadpour M."/>
        </authorList>
    </citation>
    <scope>NUCLEOTIDE SEQUENCE [LARGE SCALE GENOMIC DNA]</scope>
    <source>
        <strain evidence="3 4">IEH 4430</strain>
    </source>
</reference>
<dbReference type="Proteomes" id="UP000214747">
    <property type="component" value="Unassembled WGS sequence"/>
</dbReference>
<proteinExistence type="predicted"/>
<dbReference type="GO" id="GO:0008684">
    <property type="term" value="F:2-oxopent-4-enoate hydratase activity"/>
    <property type="evidence" value="ECO:0007669"/>
    <property type="project" value="TreeGrafter"/>
</dbReference>
<dbReference type="InterPro" id="IPR036663">
    <property type="entry name" value="Fumarylacetoacetase_C_sf"/>
</dbReference>
<dbReference type="Gene3D" id="3.90.850.10">
    <property type="entry name" value="Fumarylacetoacetase-like, C-terminal domain"/>
    <property type="match status" value="1"/>
</dbReference>
<dbReference type="InterPro" id="IPR011234">
    <property type="entry name" value="Fumarylacetoacetase-like_C"/>
</dbReference>
<evidence type="ECO:0000313" key="4">
    <source>
        <dbReference type="Proteomes" id="UP000214747"/>
    </source>
</evidence>
<organism evidence="3 4">
    <name type="scientific">Herbaspirillum aquaticum</name>
    <dbReference type="NCBI Taxonomy" id="568783"/>
    <lineage>
        <taxon>Bacteria</taxon>
        <taxon>Pseudomonadati</taxon>
        <taxon>Pseudomonadota</taxon>
        <taxon>Betaproteobacteria</taxon>
        <taxon>Burkholderiales</taxon>
        <taxon>Oxalobacteraceae</taxon>
        <taxon>Herbaspirillum</taxon>
    </lineage>
</organism>
<evidence type="ECO:0000313" key="3">
    <source>
        <dbReference type="EMBL" id="OWY34971.1"/>
    </source>
</evidence>
<dbReference type="Pfam" id="PF01557">
    <property type="entry name" value="FAA_hydrolase"/>
    <property type="match status" value="1"/>
</dbReference>
<comment type="caution">
    <text evidence="3">The sequence shown here is derived from an EMBL/GenBank/DDBJ whole genome shotgun (WGS) entry which is preliminary data.</text>
</comment>
<gene>
    <name evidence="3" type="ORF">CEJ45_09450</name>
</gene>
<evidence type="ECO:0000259" key="2">
    <source>
        <dbReference type="Pfam" id="PF01557"/>
    </source>
</evidence>
<dbReference type="EMBL" id="NJGV01000007">
    <property type="protein sequence ID" value="OWY34971.1"/>
    <property type="molecule type" value="Genomic_DNA"/>
</dbReference>
<dbReference type="AlphaFoldDB" id="A0A225SW67"/>